<dbReference type="FunFam" id="1.10.630.10:FF:000007">
    <property type="entry name" value="Cytochrome P450 76C4"/>
    <property type="match status" value="2"/>
</dbReference>
<evidence type="ECO:0008006" key="12">
    <source>
        <dbReference type="Google" id="ProtNLM"/>
    </source>
</evidence>
<feature type="transmembrane region" description="Helical" evidence="9">
    <location>
        <begin position="6"/>
        <end position="25"/>
    </location>
</feature>
<dbReference type="OMA" id="EEWLVIT"/>
<dbReference type="Gene3D" id="1.10.630.10">
    <property type="entry name" value="Cytochrome P450"/>
    <property type="match status" value="2"/>
</dbReference>
<evidence type="ECO:0000256" key="3">
    <source>
        <dbReference type="ARBA" id="ARBA00022617"/>
    </source>
</evidence>
<dbReference type="PaxDb" id="4081-Solyc03g026130.2.1"/>
<dbReference type="Gramene" id="Solyc03g026130.3.1">
    <property type="protein sequence ID" value="Solyc03g026130.3.1"/>
    <property type="gene ID" value="Solyc03g026130.3"/>
</dbReference>
<evidence type="ECO:0000256" key="8">
    <source>
        <dbReference type="PIRSR" id="PIRSR602401-1"/>
    </source>
</evidence>
<dbReference type="EnsemblPlants" id="Solyc03g026130.3.1">
    <property type="protein sequence ID" value="Solyc03g026130.3.1"/>
    <property type="gene ID" value="Solyc03g026130.3"/>
</dbReference>
<organism evidence="10">
    <name type="scientific">Solanum lycopersicum</name>
    <name type="common">Tomato</name>
    <name type="synonym">Lycopersicon esculentum</name>
    <dbReference type="NCBI Taxonomy" id="4081"/>
    <lineage>
        <taxon>Eukaryota</taxon>
        <taxon>Viridiplantae</taxon>
        <taxon>Streptophyta</taxon>
        <taxon>Embryophyta</taxon>
        <taxon>Tracheophyta</taxon>
        <taxon>Spermatophyta</taxon>
        <taxon>Magnoliopsida</taxon>
        <taxon>eudicotyledons</taxon>
        <taxon>Gunneridae</taxon>
        <taxon>Pentapetalae</taxon>
        <taxon>asterids</taxon>
        <taxon>lamiids</taxon>
        <taxon>Solanales</taxon>
        <taxon>Solanaceae</taxon>
        <taxon>Solanoideae</taxon>
        <taxon>Solaneae</taxon>
        <taxon>Solanum</taxon>
        <taxon>Solanum subgen. Lycopersicon</taxon>
    </lineage>
</organism>
<evidence type="ECO:0000256" key="7">
    <source>
        <dbReference type="ARBA" id="ARBA00023033"/>
    </source>
</evidence>
<keyword evidence="9" id="KW-0472">Membrane</keyword>
<reference evidence="10" key="1">
    <citation type="journal article" date="2012" name="Nature">
        <title>The tomato genome sequence provides insights into fleshy fruit evolution.</title>
        <authorList>
            <consortium name="Tomato Genome Consortium"/>
        </authorList>
    </citation>
    <scope>NUCLEOTIDE SEQUENCE [LARGE SCALE GENOMIC DNA]</scope>
    <source>
        <strain evidence="10">cv. Heinz 1706</strain>
    </source>
</reference>
<keyword evidence="9" id="KW-0812">Transmembrane</keyword>
<dbReference type="GO" id="GO:0005506">
    <property type="term" value="F:iron ion binding"/>
    <property type="evidence" value="ECO:0007669"/>
    <property type="project" value="InterPro"/>
</dbReference>
<dbReference type="STRING" id="4081.A0A3Q7FHP1"/>
<keyword evidence="6 8" id="KW-0408">Iron</keyword>
<keyword evidence="3 8" id="KW-0349">Heme</keyword>
<feature type="binding site" description="axial binding residue" evidence="8">
    <location>
        <position position="431"/>
    </location>
    <ligand>
        <name>heme</name>
        <dbReference type="ChEBI" id="CHEBI:30413"/>
    </ligand>
    <ligandPart>
        <name>Fe</name>
        <dbReference type="ChEBI" id="CHEBI:18248"/>
    </ligandPart>
</feature>
<keyword evidence="7" id="KW-0503">Monooxygenase</keyword>
<evidence type="ECO:0000256" key="6">
    <source>
        <dbReference type="ARBA" id="ARBA00023004"/>
    </source>
</evidence>
<feature type="transmembrane region" description="Helical" evidence="9">
    <location>
        <begin position="482"/>
        <end position="502"/>
    </location>
</feature>
<dbReference type="AlphaFoldDB" id="A0A3Q7FHP1"/>
<evidence type="ECO:0000256" key="1">
    <source>
        <dbReference type="ARBA" id="ARBA00001971"/>
    </source>
</evidence>
<dbReference type="PRINTS" id="PR00463">
    <property type="entry name" value="EP450I"/>
</dbReference>
<keyword evidence="11" id="KW-1185">Reference proteome</keyword>
<dbReference type="GO" id="GO:0004497">
    <property type="term" value="F:monooxygenase activity"/>
    <property type="evidence" value="ECO:0007669"/>
    <property type="project" value="UniProtKB-KW"/>
</dbReference>
<dbReference type="Proteomes" id="UP000004994">
    <property type="component" value="Chromosome 3"/>
</dbReference>
<evidence type="ECO:0000256" key="4">
    <source>
        <dbReference type="ARBA" id="ARBA00022723"/>
    </source>
</evidence>
<keyword evidence="4 8" id="KW-0479">Metal-binding</keyword>
<dbReference type="InParanoid" id="A0A3Q7FHP1"/>
<dbReference type="GO" id="GO:0020037">
    <property type="term" value="F:heme binding"/>
    <property type="evidence" value="ECO:0007669"/>
    <property type="project" value="InterPro"/>
</dbReference>
<dbReference type="SUPFAM" id="SSF48264">
    <property type="entry name" value="Cytochrome P450"/>
    <property type="match status" value="2"/>
</dbReference>
<accession>A0A3Q7FHP1</accession>
<reference evidence="10" key="2">
    <citation type="submission" date="2019-01" db="UniProtKB">
        <authorList>
            <consortium name="EnsemblPlants"/>
        </authorList>
    </citation>
    <scope>IDENTIFICATION</scope>
    <source>
        <strain evidence="10">cv. Heinz 1706</strain>
    </source>
</reference>
<protein>
    <recommendedName>
        <fullName evidence="12">(S)-N-methylcoclaurine 3'-hydroxylase isozyme 2</fullName>
    </recommendedName>
</protein>
<dbReference type="PRINTS" id="PR00385">
    <property type="entry name" value="P450"/>
</dbReference>
<dbReference type="CDD" id="cd11073">
    <property type="entry name" value="CYP76-like"/>
    <property type="match status" value="2"/>
</dbReference>
<dbReference type="InterPro" id="IPR017972">
    <property type="entry name" value="Cyt_P450_CS"/>
</dbReference>
<dbReference type="GO" id="GO:0016705">
    <property type="term" value="F:oxidoreductase activity, acting on paired donors, with incorporation or reduction of molecular oxygen"/>
    <property type="evidence" value="ECO:0007669"/>
    <property type="project" value="InterPro"/>
</dbReference>
<dbReference type="InterPro" id="IPR036396">
    <property type="entry name" value="Cyt_P450_sf"/>
</dbReference>
<evidence type="ECO:0000256" key="9">
    <source>
        <dbReference type="SAM" id="Phobius"/>
    </source>
</evidence>
<keyword evidence="5" id="KW-0560">Oxidoreductase</keyword>
<dbReference type="PROSITE" id="PS00086">
    <property type="entry name" value="CYTOCHROME_P450"/>
    <property type="match status" value="2"/>
</dbReference>
<dbReference type="PANTHER" id="PTHR47950">
    <property type="entry name" value="CYTOCHROME P450, FAMILY 76, SUBFAMILY C, POLYPEPTIDE 5-RELATED"/>
    <property type="match status" value="1"/>
</dbReference>
<evidence type="ECO:0000256" key="2">
    <source>
        <dbReference type="ARBA" id="ARBA00010617"/>
    </source>
</evidence>
<dbReference type="InterPro" id="IPR002401">
    <property type="entry name" value="Cyt_P450_E_grp-I"/>
</dbReference>
<dbReference type="InterPro" id="IPR001128">
    <property type="entry name" value="Cyt_P450"/>
</dbReference>
<comment type="similarity">
    <text evidence="2">Belongs to the cytochrome P450 family.</text>
</comment>
<dbReference type="Pfam" id="PF00067">
    <property type="entry name" value="p450"/>
    <property type="match status" value="2"/>
</dbReference>
<dbReference type="PANTHER" id="PTHR47950:SF49">
    <property type="entry name" value="CYTOCHROME P450"/>
    <property type="match status" value="1"/>
</dbReference>
<evidence type="ECO:0000256" key="5">
    <source>
        <dbReference type="ARBA" id="ARBA00023002"/>
    </source>
</evidence>
<evidence type="ECO:0000313" key="11">
    <source>
        <dbReference type="Proteomes" id="UP000004994"/>
    </source>
</evidence>
<proteinExistence type="inferred from homology"/>
<name>A0A3Q7FHP1_SOLLC</name>
<sequence length="967" mass="109267">MEYYTLPASFLIFIPFFLLIFKQLVPKSTNLPPGPRPWHLLGNLLQIGKTPHVSLAKFAQIHGPLISVKLGTQLVVVASSPASAAEILKSQDRLLSVRSVPKVATYELSVIDQHSIVFSSDLSNQWKFLRAFCRTHLFSPKAVESQAALREKKVSEMMNFLRSRKGETVKISEILFGTILNTLGNLFFSKDLCDLDYETNTSGIKHVIRKFVELGAMPNISEFYPLFDALDLQGLRKQTEIYQNRLVNIWSEIVKEKRQAISRSSSDFLDAMIDNGFSDLQVDILLMELISAGSDTTTSTIEWAMAELLRNKGAMRKLKAELASKLGENDIITESNVSELPYLAACVKETLRIHPPTPFLIPRRAPETCKIMDYTIPKNSKLFVNAWAIGRDSNTWEDALSFRPERFLNSNVDFRGQDFEFIPFGAGRRICPGLGFARQEIQLILASLIHYFEWSLPNGEDPMQIDMKEKFGVTLQKEKSLLAYYMLPPSFLIFIPLLFLIVKQFIPKSGNLPPGPRSWPLLGNILQIGKNPHISLAKFAQIHGPLISVKLGTQLVVVASSPASAAEILKTQDRLLSARSPPSVAPYELSVINQHSIVFSSDLSNHWKLLRAFCRTHLFSPKAVESQTALREKKVSEMIHFLKSKKGETVMISEILFGTILNTFGNLFFSKDLCDLDHETKTSETKRVFRKFIELGAMPNISEFYPLLEALDLQGLSKQTKMYQNQLINIWSQIVKEKRQAVNRRSSDFLDVMIDSGFSDLQINILLTELISAGSDTTTSTIEWAMAELLRNKGAMHKLQAELTSKIGENDIITESNISDLPYLAACVKETLRLHSPTPFLIPRRAPETCKIMDYTIPENSKLFVNAWAIGRDSNTWEDALSFRPERFLNSNVDFRGQDFEFIPFGAGRRICPGLGFARQEIQLILASLIHYFEWSLPNGEDPMQLDMEDKFGVTIQKEKPLLIVPM</sequence>
<keyword evidence="9" id="KW-1133">Transmembrane helix</keyword>
<evidence type="ECO:0000313" key="10">
    <source>
        <dbReference type="EnsemblPlants" id="Solyc03g026130.3.1"/>
    </source>
</evidence>
<comment type="cofactor">
    <cofactor evidence="1 8">
        <name>heme</name>
        <dbReference type="ChEBI" id="CHEBI:30413"/>
    </cofactor>
</comment>